<evidence type="ECO:0000313" key="2">
    <source>
        <dbReference type="EMBL" id="KAH3772473.1"/>
    </source>
</evidence>
<keyword evidence="3" id="KW-1185">Reference proteome</keyword>
<evidence type="ECO:0000313" key="3">
    <source>
        <dbReference type="Proteomes" id="UP000828390"/>
    </source>
</evidence>
<comment type="caution">
    <text evidence="2">The sequence shown here is derived from an EMBL/GenBank/DDBJ whole genome shotgun (WGS) entry which is preliminary data.</text>
</comment>
<proteinExistence type="predicted"/>
<protein>
    <submittedName>
        <fullName evidence="2">Uncharacterized protein</fullName>
    </submittedName>
</protein>
<reference evidence="2" key="2">
    <citation type="submission" date="2020-11" db="EMBL/GenBank/DDBJ databases">
        <authorList>
            <person name="McCartney M.A."/>
            <person name="Auch B."/>
            <person name="Kono T."/>
            <person name="Mallez S."/>
            <person name="Becker A."/>
            <person name="Gohl D.M."/>
            <person name="Silverstein K.A.T."/>
            <person name="Koren S."/>
            <person name="Bechman K.B."/>
            <person name="Herman A."/>
            <person name="Abrahante J.E."/>
            <person name="Garbe J."/>
        </authorList>
    </citation>
    <scope>NUCLEOTIDE SEQUENCE</scope>
    <source>
        <strain evidence="2">Duluth1</strain>
        <tissue evidence="2">Whole animal</tissue>
    </source>
</reference>
<organism evidence="2 3">
    <name type="scientific">Dreissena polymorpha</name>
    <name type="common">Zebra mussel</name>
    <name type="synonym">Mytilus polymorpha</name>
    <dbReference type="NCBI Taxonomy" id="45954"/>
    <lineage>
        <taxon>Eukaryota</taxon>
        <taxon>Metazoa</taxon>
        <taxon>Spiralia</taxon>
        <taxon>Lophotrochozoa</taxon>
        <taxon>Mollusca</taxon>
        <taxon>Bivalvia</taxon>
        <taxon>Autobranchia</taxon>
        <taxon>Heteroconchia</taxon>
        <taxon>Euheterodonta</taxon>
        <taxon>Imparidentia</taxon>
        <taxon>Neoheterodontei</taxon>
        <taxon>Myida</taxon>
        <taxon>Dreissenoidea</taxon>
        <taxon>Dreissenidae</taxon>
        <taxon>Dreissena</taxon>
    </lineage>
</organism>
<feature type="region of interest" description="Disordered" evidence="1">
    <location>
        <begin position="27"/>
        <end position="57"/>
    </location>
</feature>
<name>A0A9D4IHZ6_DREPO</name>
<dbReference type="AlphaFoldDB" id="A0A9D4IHZ6"/>
<reference evidence="2" key="1">
    <citation type="journal article" date="2019" name="bioRxiv">
        <title>The Genome of the Zebra Mussel, Dreissena polymorpha: A Resource for Invasive Species Research.</title>
        <authorList>
            <person name="McCartney M.A."/>
            <person name="Auch B."/>
            <person name="Kono T."/>
            <person name="Mallez S."/>
            <person name="Zhang Y."/>
            <person name="Obille A."/>
            <person name="Becker A."/>
            <person name="Abrahante J.E."/>
            <person name="Garbe J."/>
            <person name="Badalamenti J.P."/>
            <person name="Herman A."/>
            <person name="Mangelson H."/>
            <person name="Liachko I."/>
            <person name="Sullivan S."/>
            <person name="Sone E.D."/>
            <person name="Koren S."/>
            <person name="Silverstein K.A.T."/>
            <person name="Beckman K.B."/>
            <person name="Gohl D.M."/>
        </authorList>
    </citation>
    <scope>NUCLEOTIDE SEQUENCE</scope>
    <source>
        <strain evidence="2">Duluth1</strain>
        <tissue evidence="2">Whole animal</tissue>
    </source>
</reference>
<sequence length="91" mass="10111">MGAQIVKNGFNRFTGQVRRLRMRDMNTENGQKVSPKGVGEGTKLEQRPGISFSMNDNDITVNSSDQLKPLLLVNHSPKEIAKLQRNDSDVG</sequence>
<gene>
    <name evidence="2" type="ORF">DPMN_173813</name>
</gene>
<evidence type="ECO:0000256" key="1">
    <source>
        <dbReference type="SAM" id="MobiDB-lite"/>
    </source>
</evidence>
<accession>A0A9D4IHZ6</accession>
<dbReference type="EMBL" id="JAIWYP010000009">
    <property type="protein sequence ID" value="KAH3772473.1"/>
    <property type="molecule type" value="Genomic_DNA"/>
</dbReference>
<dbReference type="Proteomes" id="UP000828390">
    <property type="component" value="Unassembled WGS sequence"/>
</dbReference>